<keyword evidence="1" id="KW-1133">Transmembrane helix</keyword>
<protein>
    <submittedName>
        <fullName evidence="2">PF10825 family protein</fullName>
    </submittedName>
</protein>
<keyword evidence="1" id="KW-0812">Transmembrane</keyword>
<evidence type="ECO:0000313" key="2">
    <source>
        <dbReference type="EMBL" id="EKO25364.1"/>
    </source>
</evidence>
<sequence>MLKFQKKIKFAFVSFGAFIFYNIPIEYMTGRYTVCLFKLILERECIGCGTVRGFWCILHLQFEEAFRFNQTIFITFPLFIFCILYWTFNMDFRKFKRNLLGI</sequence>
<proteinExistence type="predicted"/>
<accession>A0A0F6HAR0</accession>
<dbReference type="InterPro" id="IPR021215">
    <property type="entry name" value="DUF2752"/>
</dbReference>
<dbReference type="EMBL" id="AHNQ02000025">
    <property type="protein sequence ID" value="EKO25364.1"/>
    <property type="molecule type" value="Genomic_DNA"/>
</dbReference>
<keyword evidence="1" id="KW-0472">Membrane</keyword>
<feature type="transmembrane region" description="Helical" evidence="1">
    <location>
        <begin position="7"/>
        <end position="23"/>
    </location>
</feature>
<gene>
    <name evidence="2" type="ORF">LEP1GSC104_3810</name>
</gene>
<reference evidence="2 3" key="1">
    <citation type="submission" date="2012-09" db="EMBL/GenBank/DDBJ databases">
        <authorList>
            <person name="Harkins D.M."/>
            <person name="Durkin A.S."/>
            <person name="Brinkac L.M."/>
            <person name="Selengut J.D."/>
            <person name="Sanka R."/>
            <person name="DePew J."/>
            <person name="Purushe J."/>
            <person name="Chanthongthip A."/>
            <person name="Lattana O."/>
            <person name="Phetsouvanh R."/>
            <person name="Newton P.N."/>
            <person name="Vinetz J.M."/>
            <person name="Sutton G.G."/>
            <person name="Nelson W.C."/>
            <person name="Fouts D.E."/>
        </authorList>
    </citation>
    <scope>NUCLEOTIDE SEQUENCE [LARGE SCALE GENOMIC DNA]</scope>
    <source>
        <strain evidence="2 3">UI 12621</strain>
    </source>
</reference>
<dbReference type="Pfam" id="PF10825">
    <property type="entry name" value="DUF2752"/>
    <property type="match status" value="1"/>
</dbReference>
<dbReference type="AlphaFoldDB" id="A0A0F6HAR0"/>
<evidence type="ECO:0000313" key="3">
    <source>
        <dbReference type="Proteomes" id="UP000006324"/>
    </source>
</evidence>
<dbReference type="GeneID" id="61142711"/>
<comment type="caution">
    <text evidence="2">The sequence shown here is derived from an EMBL/GenBank/DDBJ whole genome shotgun (WGS) entry which is preliminary data.</text>
</comment>
<name>A0A0F6HAR0_LEPIR</name>
<feature type="transmembrane region" description="Helical" evidence="1">
    <location>
        <begin position="68"/>
        <end position="88"/>
    </location>
</feature>
<dbReference type="RefSeq" id="WP_000911426.1">
    <property type="nucleotide sequence ID" value="NZ_AHNQ02000025.1"/>
</dbReference>
<evidence type="ECO:0000256" key="1">
    <source>
        <dbReference type="SAM" id="Phobius"/>
    </source>
</evidence>
<organism evidence="2 3">
    <name type="scientific">Leptospira interrogans str. UI 12621</name>
    <dbReference type="NCBI Taxonomy" id="1049937"/>
    <lineage>
        <taxon>Bacteria</taxon>
        <taxon>Pseudomonadati</taxon>
        <taxon>Spirochaetota</taxon>
        <taxon>Spirochaetia</taxon>
        <taxon>Leptospirales</taxon>
        <taxon>Leptospiraceae</taxon>
        <taxon>Leptospira</taxon>
    </lineage>
</organism>
<dbReference type="Proteomes" id="UP000006324">
    <property type="component" value="Unassembled WGS sequence"/>
</dbReference>